<evidence type="ECO:0000256" key="1">
    <source>
        <dbReference type="SAM" id="Phobius"/>
    </source>
</evidence>
<reference evidence="2 3" key="1">
    <citation type="journal article" date="2020" name="Mol. Biol. Evol.">
        <title>Interspecific Gene Flow and the Evolution of Specialization in Black and White Rhinoceros.</title>
        <authorList>
            <person name="Moodley Y."/>
            <person name="Westbury M.V."/>
            <person name="Russo I.M."/>
            <person name="Gopalakrishnan S."/>
            <person name="Rakotoarivelo A."/>
            <person name="Olsen R.A."/>
            <person name="Prost S."/>
            <person name="Tunstall T."/>
            <person name="Ryder O.A."/>
            <person name="Dalen L."/>
            <person name="Bruford M.W."/>
        </authorList>
    </citation>
    <scope>NUCLEOTIDE SEQUENCE [LARGE SCALE GENOMIC DNA]</scope>
    <source>
        <strain evidence="2">SBR-YM</strain>
        <tissue evidence="2">Skin</tissue>
    </source>
</reference>
<evidence type="ECO:0000313" key="2">
    <source>
        <dbReference type="EMBL" id="KAF5921431.1"/>
    </source>
</evidence>
<dbReference type="Proteomes" id="UP000551758">
    <property type="component" value="Unassembled WGS sequence"/>
</dbReference>
<evidence type="ECO:0000313" key="3">
    <source>
        <dbReference type="Proteomes" id="UP000551758"/>
    </source>
</evidence>
<keyword evidence="1" id="KW-1133">Transmembrane helix</keyword>
<proteinExistence type="predicted"/>
<comment type="caution">
    <text evidence="2">The sequence shown here is derived from an EMBL/GenBank/DDBJ whole genome shotgun (WGS) entry which is preliminary data.</text>
</comment>
<keyword evidence="1" id="KW-0812">Transmembrane</keyword>
<name>A0A7J7F0E5_DICBM</name>
<accession>A0A7J7F0E5</accession>
<sequence length="211" mass="23382">MTNKPTIIIIITTTTTTSVITINIIIILVHGKKFNNISGDYTVSSVPLISPKMTMSFVTEKNIITYPILTPLAILDTTVIKDEEVPAFAEDKTSSALKRLPNPMGKDLALWISLALIGERLVYEHSNFVPLIFGHYEAMTTRDCFLLMFIGSVVYLGDMDQLSLCDNDSIKLYLCNAGPLLQRHSSDLLPEPRATANYIQSPLPVWGSDGY</sequence>
<keyword evidence="3" id="KW-1185">Reference proteome</keyword>
<gene>
    <name evidence="2" type="ORF">HPG69_019482</name>
</gene>
<protein>
    <submittedName>
        <fullName evidence="2">Uncharacterized protein</fullName>
    </submittedName>
</protein>
<dbReference type="AlphaFoldDB" id="A0A7J7F0E5"/>
<feature type="transmembrane region" description="Helical" evidence="1">
    <location>
        <begin position="6"/>
        <end position="29"/>
    </location>
</feature>
<keyword evidence="1" id="KW-0472">Membrane</keyword>
<dbReference type="EMBL" id="JACDTQ010001694">
    <property type="protein sequence ID" value="KAF5921431.1"/>
    <property type="molecule type" value="Genomic_DNA"/>
</dbReference>
<organism evidence="2 3">
    <name type="scientific">Diceros bicornis minor</name>
    <name type="common">South-central black rhinoceros</name>
    <dbReference type="NCBI Taxonomy" id="77932"/>
    <lineage>
        <taxon>Eukaryota</taxon>
        <taxon>Metazoa</taxon>
        <taxon>Chordata</taxon>
        <taxon>Craniata</taxon>
        <taxon>Vertebrata</taxon>
        <taxon>Euteleostomi</taxon>
        <taxon>Mammalia</taxon>
        <taxon>Eutheria</taxon>
        <taxon>Laurasiatheria</taxon>
        <taxon>Perissodactyla</taxon>
        <taxon>Rhinocerotidae</taxon>
        <taxon>Diceros</taxon>
    </lineage>
</organism>